<comment type="similarity">
    <text evidence="1">Belongs to the CFA/CMAS family.</text>
</comment>
<dbReference type="InterPro" id="IPR050723">
    <property type="entry name" value="CFA/CMAS"/>
</dbReference>
<organism evidence="6 7">
    <name type="scientific">Longivirga aurantiaca</name>
    <dbReference type="NCBI Taxonomy" id="1837743"/>
    <lineage>
        <taxon>Bacteria</taxon>
        <taxon>Bacillati</taxon>
        <taxon>Actinomycetota</taxon>
        <taxon>Actinomycetes</taxon>
        <taxon>Sporichthyales</taxon>
        <taxon>Sporichthyaceae</taxon>
        <taxon>Longivirga</taxon>
    </lineage>
</organism>
<dbReference type="Pfam" id="PF02353">
    <property type="entry name" value="CMAS"/>
    <property type="match status" value="1"/>
</dbReference>
<keyword evidence="2 6" id="KW-0489">Methyltransferase</keyword>
<dbReference type="EMBL" id="JBHSTI010000002">
    <property type="protein sequence ID" value="MFC6236634.1"/>
    <property type="molecule type" value="Genomic_DNA"/>
</dbReference>
<gene>
    <name evidence="6" type="ORF">ACFQGU_01995</name>
</gene>
<evidence type="ECO:0000313" key="7">
    <source>
        <dbReference type="Proteomes" id="UP001596138"/>
    </source>
</evidence>
<sequence length="413" mass="46058">MKLADMVSLVVGDDVDVALTAYDGSRHGPIDCDVRLDIRSPRAVALLMSAPGQLGLARAYVAGELEVHGDLFTALDRLARLGVTEPTGSEKLRLYRALAPFALRREPPPPEEVRLGGSRHSKRRDADAISHHYDVSNTFYRWVLGPSMAYTCAVYPKADATLEEAQEEKFDLVCRKLGLQRGDRLLDVGCGWGGLVRHATKHYGVKAIGVTLSEQQAQWAREAIQADGLGHLAEVRHQDYRDVPETGFDAISSIGLTEHIGLAHYPAYFGFLRSRLNPTGRLLNHCITRTDTGSRTHYKNGFINRYVFPDGEVVPIGRIVSAMEDQGFEVRHEENLREHYALTLADWLRNLEEHWDEAVAEVGMGKARVWKLYLAASQMGFHRNMIQLHQVLAVAPDQHGFADVPLRLALDRG</sequence>
<dbReference type="GO" id="GO:0032259">
    <property type="term" value="P:methylation"/>
    <property type="evidence" value="ECO:0007669"/>
    <property type="project" value="UniProtKB-KW"/>
</dbReference>
<keyword evidence="3 6" id="KW-0808">Transferase</keyword>
<evidence type="ECO:0000256" key="3">
    <source>
        <dbReference type="ARBA" id="ARBA00022679"/>
    </source>
</evidence>
<evidence type="ECO:0000256" key="4">
    <source>
        <dbReference type="ARBA" id="ARBA00022691"/>
    </source>
</evidence>
<proteinExistence type="inferred from homology"/>
<evidence type="ECO:0000256" key="5">
    <source>
        <dbReference type="ARBA" id="ARBA00023098"/>
    </source>
</evidence>
<evidence type="ECO:0000313" key="6">
    <source>
        <dbReference type="EMBL" id="MFC6236634.1"/>
    </source>
</evidence>
<dbReference type="SUPFAM" id="SSF53335">
    <property type="entry name" value="S-adenosyl-L-methionine-dependent methyltransferases"/>
    <property type="match status" value="1"/>
</dbReference>
<dbReference type="PIRSF" id="PIRSF003085">
    <property type="entry name" value="CMAS"/>
    <property type="match status" value="1"/>
</dbReference>
<accession>A0ABW1SX53</accession>
<dbReference type="PANTHER" id="PTHR43667:SF1">
    <property type="entry name" value="CYCLOPROPANE-FATTY-ACYL-PHOSPHOLIPID SYNTHASE"/>
    <property type="match status" value="1"/>
</dbReference>
<keyword evidence="5" id="KW-0443">Lipid metabolism</keyword>
<name>A0ABW1SX53_9ACTN</name>
<dbReference type="GO" id="GO:0008168">
    <property type="term" value="F:methyltransferase activity"/>
    <property type="evidence" value="ECO:0007669"/>
    <property type="project" value="UniProtKB-KW"/>
</dbReference>
<protein>
    <submittedName>
        <fullName evidence="6">Class I SAM-dependent methyltransferase</fullName>
        <ecNumber evidence="6">2.1.1.-</ecNumber>
    </submittedName>
</protein>
<comment type="caution">
    <text evidence="6">The sequence shown here is derived from an EMBL/GenBank/DDBJ whole genome shotgun (WGS) entry which is preliminary data.</text>
</comment>
<dbReference type="Gene3D" id="3.40.50.150">
    <property type="entry name" value="Vaccinia Virus protein VP39"/>
    <property type="match status" value="1"/>
</dbReference>
<evidence type="ECO:0000256" key="1">
    <source>
        <dbReference type="ARBA" id="ARBA00010815"/>
    </source>
</evidence>
<dbReference type="CDD" id="cd02440">
    <property type="entry name" value="AdoMet_MTases"/>
    <property type="match status" value="1"/>
</dbReference>
<dbReference type="PANTHER" id="PTHR43667">
    <property type="entry name" value="CYCLOPROPANE-FATTY-ACYL-PHOSPHOLIPID SYNTHASE"/>
    <property type="match status" value="1"/>
</dbReference>
<dbReference type="InterPro" id="IPR003333">
    <property type="entry name" value="CMAS"/>
</dbReference>
<reference evidence="7" key="1">
    <citation type="journal article" date="2019" name="Int. J. Syst. Evol. Microbiol.">
        <title>The Global Catalogue of Microorganisms (GCM) 10K type strain sequencing project: providing services to taxonomists for standard genome sequencing and annotation.</title>
        <authorList>
            <consortium name="The Broad Institute Genomics Platform"/>
            <consortium name="The Broad Institute Genome Sequencing Center for Infectious Disease"/>
            <person name="Wu L."/>
            <person name="Ma J."/>
        </authorList>
    </citation>
    <scope>NUCLEOTIDE SEQUENCE [LARGE SCALE GENOMIC DNA]</scope>
    <source>
        <strain evidence="7">CGMCC 4.7317</strain>
    </source>
</reference>
<dbReference type="EC" id="2.1.1.-" evidence="6"/>
<dbReference type="Proteomes" id="UP001596138">
    <property type="component" value="Unassembled WGS sequence"/>
</dbReference>
<evidence type="ECO:0000256" key="2">
    <source>
        <dbReference type="ARBA" id="ARBA00022603"/>
    </source>
</evidence>
<keyword evidence="4" id="KW-0949">S-adenosyl-L-methionine</keyword>
<dbReference type="InterPro" id="IPR029063">
    <property type="entry name" value="SAM-dependent_MTases_sf"/>
</dbReference>
<keyword evidence="7" id="KW-1185">Reference proteome</keyword>
<dbReference type="RefSeq" id="WP_386763946.1">
    <property type="nucleotide sequence ID" value="NZ_JBHSTI010000002.1"/>
</dbReference>